<dbReference type="STRING" id="643867.Ftrac_0667"/>
<feature type="transmembrane region" description="Helical" evidence="1">
    <location>
        <begin position="193"/>
        <end position="213"/>
    </location>
</feature>
<proteinExistence type="predicted"/>
<reference evidence="2 3" key="1">
    <citation type="journal article" date="2011" name="Stand. Genomic Sci.">
        <title>Complete genome sequence of Marivirga tractuosa type strain (H-43).</title>
        <authorList>
            <person name="Pagani I."/>
            <person name="Chertkov O."/>
            <person name="Lapidus A."/>
            <person name="Lucas S."/>
            <person name="Del Rio T.G."/>
            <person name="Tice H."/>
            <person name="Copeland A."/>
            <person name="Cheng J.F."/>
            <person name="Nolan M."/>
            <person name="Saunders E."/>
            <person name="Pitluck S."/>
            <person name="Held B."/>
            <person name="Goodwin L."/>
            <person name="Liolios K."/>
            <person name="Ovchinikova G."/>
            <person name="Ivanova N."/>
            <person name="Mavromatis K."/>
            <person name="Pati A."/>
            <person name="Chen A."/>
            <person name="Palaniappan K."/>
            <person name="Land M."/>
            <person name="Hauser L."/>
            <person name="Jeffries C.D."/>
            <person name="Detter J.C."/>
            <person name="Han C."/>
            <person name="Tapia R."/>
            <person name="Ngatchou-Djao O.D."/>
            <person name="Rohde M."/>
            <person name="Goker M."/>
            <person name="Spring S."/>
            <person name="Sikorski J."/>
            <person name="Woyke T."/>
            <person name="Bristow J."/>
            <person name="Eisen J.A."/>
            <person name="Markowitz V."/>
            <person name="Hugenholtz P."/>
            <person name="Klenk H.P."/>
            <person name="Kyrpides N.C."/>
        </authorList>
    </citation>
    <scope>NUCLEOTIDE SEQUENCE [LARGE SCALE GENOMIC DNA]</scope>
    <source>
        <strain evidence="3">ATCC 23168 / DSM 4126 / NBRC 15989 / NCIMB 1408 / VKM B-1430 / H-43</strain>
    </source>
</reference>
<keyword evidence="1" id="KW-0472">Membrane</keyword>
<dbReference type="KEGG" id="mtt:Ftrac_0667"/>
<evidence type="ECO:0000256" key="1">
    <source>
        <dbReference type="SAM" id="Phobius"/>
    </source>
</evidence>
<feature type="transmembrane region" description="Helical" evidence="1">
    <location>
        <begin position="116"/>
        <end position="138"/>
    </location>
</feature>
<dbReference type="AlphaFoldDB" id="E4TRD5"/>
<sequence>MRTLTGKQKEQLANHIAKKPIEYIELYNELYDHYASAYETGENDFEATLEALDQEFDYYKLVSINRNLVGKTMKMANTIYLTEFKKFWRWPQIISTLAIIFLGYTIIEFLPMDFIFWGILIPLSVLTIGIPAYGYILSRFKKYGNKRLNSAHLSATTHFIILPTSLFNLSASLPAFFLEPYQSREEFYVQHPVVPLFMILLFLSLAFIGLKVFRTKIKVQYL</sequence>
<protein>
    <submittedName>
        <fullName evidence="2">Uncharacterized protein</fullName>
    </submittedName>
</protein>
<feature type="transmembrane region" description="Helical" evidence="1">
    <location>
        <begin position="159"/>
        <end position="178"/>
    </location>
</feature>
<dbReference type="EMBL" id="CP002349">
    <property type="protein sequence ID" value="ADR20669.1"/>
    <property type="molecule type" value="Genomic_DNA"/>
</dbReference>
<dbReference type="HOGENOM" id="CLU_1244097_0_0_10"/>
<dbReference type="Proteomes" id="UP000008720">
    <property type="component" value="Chromosome"/>
</dbReference>
<keyword evidence="1" id="KW-0812">Transmembrane</keyword>
<feature type="transmembrane region" description="Helical" evidence="1">
    <location>
        <begin position="93"/>
        <end position="110"/>
    </location>
</feature>
<organism evidence="2 3">
    <name type="scientific">Marivirga tractuosa (strain ATCC 23168 / DSM 4126 / NBRC 15989 / NCIMB 1408 / VKM B-1430 / H-43)</name>
    <name type="common">Microscilla tractuosa</name>
    <name type="synonym">Flexibacter tractuosus</name>
    <dbReference type="NCBI Taxonomy" id="643867"/>
    <lineage>
        <taxon>Bacteria</taxon>
        <taxon>Pseudomonadati</taxon>
        <taxon>Bacteroidota</taxon>
        <taxon>Cytophagia</taxon>
        <taxon>Cytophagales</taxon>
        <taxon>Marivirgaceae</taxon>
        <taxon>Marivirga</taxon>
    </lineage>
</organism>
<name>E4TRD5_MARTH</name>
<gene>
    <name evidence="2" type="ordered locus">Ftrac_0667</name>
</gene>
<keyword evidence="3" id="KW-1185">Reference proteome</keyword>
<evidence type="ECO:0000313" key="2">
    <source>
        <dbReference type="EMBL" id="ADR20669.1"/>
    </source>
</evidence>
<dbReference type="eggNOG" id="ENOG502ZPC3">
    <property type="taxonomic scope" value="Bacteria"/>
</dbReference>
<keyword evidence="1" id="KW-1133">Transmembrane helix</keyword>
<dbReference type="RefSeq" id="WP_013452820.1">
    <property type="nucleotide sequence ID" value="NC_014759.1"/>
</dbReference>
<evidence type="ECO:0000313" key="3">
    <source>
        <dbReference type="Proteomes" id="UP000008720"/>
    </source>
</evidence>
<accession>E4TRD5</accession>
<dbReference type="OrthoDB" id="824104at2"/>